<dbReference type="STRING" id="1230383.A0A1M8A2Q5"/>
<dbReference type="OrthoDB" id="5877028at2759"/>
<accession>A0A1M8A2Q5</accession>
<feature type="coiled-coil region" evidence="3">
    <location>
        <begin position="152"/>
        <end position="186"/>
    </location>
</feature>
<dbReference type="Gene3D" id="6.10.250.1080">
    <property type="match status" value="1"/>
</dbReference>
<dbReference type="GO" id="GO:0005871">
    <property type="term" value="C:kinesin complex"/>
    <property type="evidence" value="ECO:0007669"/>
    <property type="project" value="TreeGrafter"/>
</dbReference>
<dbReference type="GO" id="GO:0051642">
    <property type="term" value="P:centrosome localization"/>
    <property type="evidence" value="ECO:0007669"/>
    <property type="project" value="TreeGrafter"/>
</dbReference>
<dbReference type="OMA" id="MDHDPAS"/>
<comment type="similarity">
    <text evidence="1">Belongs to the nudE family.</text>
</comment>
<dbReference type="GO" id="GO:0047496">
    <property type="term" value="P:vesicle transport along microtubule"/>
    <property type="evidence" value="ECO:0007669"/>
    <property type="project" value="TreeGrafter"/>
</dbReference>
<dbReference type="AlphaFoldDB" id="A0A1M8A2Q5"/>
<dbReference type="VEuPathDB" id="FungiDB:MSYG_1054"/>
<dbReference type="GO" id="GO:0000776">
    <property type="term" value="C:kinetochore"/>
    <property type="evidence" value="ECO:0007669"/>
    <property type="project" value="TreeGrafter"/>
</dbReference>
<dbReference type="GO" id="GO:0008017">
    <property type="term" value="F:microtubule binding"/>
    <property type="evidence" value="ECO:0007669"/>
    <property type="project" value="InterPro"/>
</dbReference>
<protein>
    <submittedName>
        <fullName evidence="5">Uncharacterized protein</fullName>
    </submittedName>
</protein>
<dbReference type="InterPro" id="IPR033494">
    <property type="entry name" value="NUDE"/>
</dbReference>
<evidence type="ECO:0000256" key="2">
    <source>
        <dbReference type="ARBA" id="ARBA00023054"/>
    </source>
</evidence>
<feature type="region of interest" description="Disordered" evidence="4">
    <location>
        <begin position="364"/>
        <end position="425"/>
    </location>
</feature>
<dbReference type="GO" id="GO:0007020">
    <property type="term" value="P:microtubule nucleation"/>
    <property type="evidence" value="ECO:0007669"/>
    <property type="project" value="TreeGrafter"/>
</dbReference>
<feature type="compositionally biased region" description="Low complexity" evidence="4">
    <location>
        <begin position="244"/>
        <end position="255"/>
    </location>
</feature>
<reference evidence="6" key="1">
    <citation type="journal article" date="2017" name="Nucleic Acids Res.">
        <title>Proteogenomics produces comprehensive and highly accurate protein-coding gene annotation in a complete genome assembly of Malassezia sympodialis.</title>
        <authorList>
            <person name="Zhu Y."/>
            <person name="Engstroem P.G."/>
            <person name="Tellgren-Roth C."/>
            <person name="Baudo C.D."/>
            <person name="Kennell J.C."/>
            <person name="Sun S."/>
            <person name="Billmyre R.B."/>
            <person name="Schroeder M.S."/>
            <person name="Andersson A."/>
            <person name="Holm T."/>
            <person name="Sigurgeirsson B."/>
            <person name="Wu G."/>
            <person name="Sankaranarayanan S.R."/>
            <person name="Siddharthan R."/>
            <person name="Sanyal K."/>
            <person name="Lundeberg J."/>
            <person name="Nystedt B."/>
            <person name="Boekhout T."/>
            <person name="Dawson T.L. Jr."/>
            <person name="Heitman J."/>
            <person name="Scheynius A."/>
            <person name="Lehtioe J."/>
        </authorList>
    </citation>
    <scope>NUCLEOTIDE SEQUENCE [LARGE SCALE GENOMIC DNA]</scope>
    <source>
        <strain evidence="6">ATCC 42132</strain>
    </source>
</reference>
<evidence type="ECO:0000313" key="5">
    <source>
        <dbReference type="EMBL" id="SHO76716.1"/>
    </source>
</evidence>
<feature type="compositionally biased region" description="Low complexity" evidence="4">
    <location>
        <begin position="325"/>
        <end position="340"/>
    </location>
</feature>
<feature type="compositionally biased region" description="Low complexity" evidence="4">
    <location>
        <begin position="268"/>
        <end position="285"/>
    </location>
</feature>
<dbReference type="Proteomes" id="UP000186303">
    <property type="component" value="Chromosome 2"/>
</dbReference>
<feature type="region of interest" description="Disordered" evidence="4">
    <location>
        <begin position="187"/>
        <end position="210"/>
    </location>
</feature>
<dbReference type="EMBL" id="LT671822">
    <property type="protein sequence ID" value="SHO76716.1"/>
    <property type="molecule type" value="Genomic_DNA"/>
</dbReference>
<dbReference type="GO" id="GO:0000132">
    <property type="term" value="P:establishment of mitotic spindle orientation"/>
    <property type="evidence" value="ECO:0007669"/>
    <property type="project" value="TreeGrafter"/>
</dbReference>
<dbReference type="GO" id="GO:0007059">
    <property type="term" value="P:chromosome segregation"/>
    <property type="evidence" value="ECO:0007669"/>
    <property type="project" value="TreeGrafter"/>
</dbReference>
<dbReference type="PANTHER" id="PTHR10921">
    <property type="entry name" value="NUCLEAR DISTRIBUTION PROTEIN NUDE HOMOLOG 1"/>
    <property type="match status" value="1"/>
</dbReference>
<dbReference type="GO" id="GO:0005874">
    <property type="term" value="C:microtubule"/>
    <property type="evidence" value="ECO:0007669"/>
    <property type="project" value="UniProtKB-KW"/>
</dbReference>
<feature type="compositionally biased region" description="Low complexity" evidence="4">
    <location>
        <begin position="189"/>
        <end position="198"/>
    </location>
</feature>
<evidence type="ECO:0000256" key="4">
    <source>
        <dbReference type="SAM" id="MobiDB-lite"/>
    </source>
</evidence>
<keyword evidence="2 3" id="KW-0175">Coiled coil</keyword>
<feature type="region of interest" description="Disordered" evidence="4">
    <location>
        <begin position="243"/>
        <end position="347"/>
    </location>
</feature>
<gene>
    <name evidence="5" type="ORF">MSYG_1054</name>
</gene>
<feature type="coiled-coil region" evidence="3">
    <location>
        <begin position="29"/>
        <end position="127"/>
    </location>
</feature>
<sequence>MTDALPSFANAAEEARYWREQVEQMRSALQEAETGLQDFMESSKELEAEMEADMAAAHQRADALAAENEQLRADVDEWRQKHQASLTEHSTTMADLHKELSSLRETHAMYKAKLRDMELDNDALENAERMIQSSLSDMELRYNKVMERTALLEMELEAKSRIEADNQRLKDEVREVREELFAVQRHAAKTAAPAPAVDAHAEGPSAPLASADDELTLADLVVRRRPAPAPAPAHTLERLREHMQQLQQRLQHAQAVPTADKPQRRWQRSSLPRPRSSMSASGSGVPPSPAWRAPTPSYAASPQRPETPGELRKSKSSLPVPVGGLSRSASRSARPASRLASEVHSPVGPTPFEFMEFDPAASPVAATRQATLARRRSLGPSGLPHPGARPRPSSAQRERPSPTKPRAASPILSPTKRAVPARPWR</sequence>
<evidence type="ECO:0000256" key="3">
    <source>
        <dbReference type="SAM" id="Coils"/>
    </source>
</evidence>
<dbReference type="PANTHER" id="PTHR10921:SF1">
    <property type="entry name" value="NUCLEAR DISTRIBUTION PROTEIN NUDE HOMOLOG"/>
    <property type="match status" value="1"/>
</dbReference>
<organism evidence="5 6">
    <name type="scientific">Malassezia sympodialis (strain ATCC 42132)</name>
    <name type="common">Atopic eczema-associated yeast</name>
    <dbReference type="NCBI Taxonomy" id="1230383"/>
    <lineage>
        <taxon>Eukaryota</taxon>
        <taxon>Fungi</taxon>
        <taxon>Dikarya</taxon>
        <taxon>Basidiomycota</taxon>
        <taxon>Ustilaginomycotina</taxon>
        <taxon>Malasseziomycetes</taxon>
        <taxon>Malasseziales</taxon>
        <taxon>Malasseziaceae</taxon>
        <taxon>Malassezia</taxon>
    </lineage>
</organism>
<evidence type="ECO:0000313" key="6">
    <source>
        <dbReference type="Proteomes" id="UP000186303"/>
    </source>
</evidence>
<proteinExistence type="inferred from homology"/>
<name>A0A1M8A2Q5_MALS4</name>
<keyword evidence="6" id="KW-1185">Reference proteome</keyword>
<evidence type="ECO:0000256" key="1">
    <source>
        <dbReference type="ARBA" id="ARBA00007429"/>
    </source>
</evidence>